<dbReference type="KEGG" id="crx:CRECT_1834"/>
<keyword evidence="1" id="KW-0812">Transmembrane</keyword>
<name>A0A6G5QPD7_CAMRE</name>
<dbReference type="NCBIfam" id="NF041023">
    <property type="entry name" value="PP0621_fam"/>
    <property type="match status" value="1"/>
</dbReference>
<proteinExistence type="predicted"/>
<reference evidence="2 3" key="1">
    <citation type="submission" date="2016-07" db="EMBL/GenBank/DDBJ databases">
        <title>Comparative genomics of the Campylobacter concisus group.</title>
        <authorList>
            <person name="Miller W.G."/>
            <person name="Yee E."/>
            <person name="Chapman M.H."/>
            <person name="Huynh S."/>
            <person name="Bono J.L."/>
            <person name="On S.L.W."/>
            <person name="StLeger J."/>
            <person name="Foster G."/>
            <person name="Parker C.T."/>
        </authorList>
    </citation>
    <scope>NUCLEOTIDE SEQUENCE [LARGE SCALE GENOMIC DNA]</scope>
    <source>
        <strain evidence="2 3">ATCC 33238</strain>
    </source>
</reference>
<dbReference type="EMBL" id="CP012543">
    <property type="protein sequence ID" value="QCD47454.1"/>
    <property type="molecule type" value="Genomic_DNA"/>
</dbReference>
<feature type="transmembrane region" description="Helical" evidence="1">
    <location>
        <begin position="6"/>
        <end position="24"/>
    </location>
</feature>
<dbReference type="Proteomes" id="UP000502377">
    <property type="component" value="Chromosome"/>
</dbReference>
<keyword evidence="1" id="KW-0472">Membrane</keyword>
<gene>
    <name evidence="2" type="ORF">CRECT_1834</name>
</gene>
<accession>A0A6G5QPD7</accession>
<organism evidence="2 3">
    <name type="scientific">Campylobacter rectus</name>
    <name type="common">Wolinella recta</name>
    <dbReference type="NCBI Taxonomy" id="203"/>
    <lineage>
        <taxon>Bacteria</taxon>
        <taxon>Pseudomonadati</taxon>
        <taxon>Campylobacterota</taxon>
        <taxon>Epsilonproteobacteria</taxon>
        <taxon>Campylobacterales</taxon>
        <taxon>Campylobacteraceae</taxon>
        <taxon>Campylobacter</taxon>
    </lineage>
</organism>
<keyword evidence="1" id="KW-1133">Transmembrane helix</keyword>
<dbReference type="InterPro" id="IPR049708">
    <property type="entry name" value="PP0621-like"/>
</dbReference>
<dbReference type="RefSeq" id="WP_004318493.1">
    <property type="nucleotide sequence ID" value="NZ_CP012543.1"/>
</dbReference>
<dbReference type="AlphaFoldDB" id="A0A6G5QPD7"/>
<evidence type="ECO:0000256" key="1">
    <source>
        <dbReference type="SAM" id="Phobius"/>
    </source>
</evidence>
<protein>
    <submittedName>
        <fullName evidence="2">Uncharacterized protein</fullName>
    </submittedName>
</protein>
<sequence length="74" mass="8245">MLFKILAFLAVLIAIYLIFFKTRVKRGVKGGAKKEDKEAENFVECKKCGTFIEAKDAVISGGGYVCEDCMQCEK</sequence>
<evidence type="ECO:0000313" key="3">
    <source>
        <dbReference type="Proteomes" id="UP000502377"/>
    </source>
</evidence>
<evidence type="ECO:0000313" key="2">
    <source>
        <dbReference type="EMBL" id="QCD47454.1"/>
    </source>
</evidence>